<dbReference type="STRING" id="431595.K3X7S4"/>
<evidence type="ECO:0000313" key="2">
    <source>
        <dbReference type="EnsemblProtists" id="PYU1_T013273"/>
    </source>
</evidence>
<dbReference type="GO" id="GO:0004674">
    <property type="term" value="F:protein serine/threonine kinase activity"/>
    <property type="evidence" value="ECO:0007669"/>
    <property type="project" value="TreeGrafter"/>
</dbReference>
<dbReference type="InParanoid" id="K3X7S4"/>
<dbReference type="InterPro" id="IPR001245">
    <property type="entry name" value="Ser-Thr/Tyr_kinase_cat_dom"/>
</dbReference>
<dbReference type="eggNOG" id="KOG1095">
    <property type="taxonomic scope" value="Eukaryota"/>
</dbReference>
<dbReference type="AlphaFoldDB" id="K3X7S4"/>
<dbReference type="Proteomes" id="UP000019132">
    <property type="component" value="Unassembled WGS sequence"/>
</dbReference>
<dbReference type="HOGENOM" id="CLU_1291272_0_0_1"/>
<dbReference type="SUPFAM" id="SSF56112">
    <property type="entry name" value="Protein kinase-like (PK-like)"/>
    <property type="match status" value="1"/>
</dbReference>
<dbReference type="PROSITE" id="PS50011">
    <property type="entry name" value="PROTEIN_KINASE_DOM"/>
    <property type="match status" value="1"/>
</dbReference>
<dbReference type="Pfam" id="PF07714">
    <property type="entry name" value="PK_Tyr_Ser-Thr"/>
    <property type="match status" value="1"/>
</dbReference>
<dbReference type="PANTHER" id="PTHR44329:SF214">
    <property type="entry name" value="PROTEIN KINASE DOMAIN-CONTAINING PROTEIN"/>
    <property type="match status" value="1"/>
</dbReference>
<name>K3X7S4_GLOUD</name>
<protein>
    <recommendedName>
        <fullName evidence="1">Protein kinase domain-containing protein</fullName>
    </recommendedName>
</protein>
<proteinExistence type="predicted"/>
<organism evidence="2 3">
    <name type="scientific">Globisporangium ultimum (strain ATCC 200006 / CBS 805.95 / DAOM BR144)</name>
    <name type="common">Pythium ultimum</name>
    <dbReference type="NCBI Taxonomy" id="431595"/>
    <lineage>
        <taxon>Eukaryota</taxon>
        <taxon>Sar</taxon>
        <taxon>Stramenopiles</taxon>
        <taxon>Oomycota</taxon>
        <taxon>Peronosporomycetes</taxon>
        <taxon>Pythiales</taxon>
        <taxon>Pythiaceae</taxon>
        <taxon>Globisporangium</taxon>
    </lineage>
</organism>
<dbReference type="InterPro" id="IPR000719">
    <property type="entry name" value="Prot_kinase_dom"/>
</dbReference>
<reference evidence="2" key="3">
    <citation type="submission" date="2015-02" db="UniProtKB">
        <authorList>
            <consortium name="EnsemblProtists"/>
        </authorList>
    </citation>
    <scope>IDENTIFICATION</scope>
    <source>
        <strain evidence="2">DAOM BR144</strain>
    </source>
</reference>
<dbReference type="VEuPathDB" id="FungiDB:PYU1_G013244"/>
<evidence type="ECO:0000259" key="1">
    <source>
        <dbReference type="PROSITE" id="PS50011"/>
    </source>
</evidence>
<feature type="domain" description="Protein kinase" evidence="1">
    <location>
        <begin position="94"/>
        <end position="214"/>
    </location>
</feature>
<dbReference type="EMBL" id="GL376627">
    <property type="status" value="NOT_ANNOTATED_CDS"/>
    <property type="molecule type" value="Genomic_DNA"/>
</dbReference>
<accession>K3X7S4</accession>
<evidence type="ECO:0000313" key="3">
    <source>
        <dbReference type="Proteomes" id="UP000019132"/>
    </source>
</evidence>
<reference evidence="3" key="1">
    <citation type="journal article" date="2010" name="Genome Biol.">
        <title>Genome sequence of the necrotrophic plant pathogen Pythium ultimum reveals original pathogenicity mechanisms and effector repertoire.</title>
        <authorList>
            <person name="Levesque C.A."/>
            <person name="Brouwer H."/>
            <person name="Cano L."/>
            <person name="Hamilton J.P."/>
            <person name="Holt C."/>
            <person name="Huitema E."/>
            <person name="Raffaele S."/>
            <person name="Robideau G.P."/>
            <person name="Thines M."/>
            <person name="Win J."/>
            <person name="Zerillo M.M."/>
            <person name="Beakes G.W."/>
            <person name="Boore J.L."/>
            <person name="Busam D."/>
            <person name="Dumas B."/>
            <person name="Ferriera S."/>
            <person name="Fuerstenberg S.I."/>
            <person name="Gachon C.M."/>
            <person name="Gaulin E."/>
            <person name="Govers F."/>
            <person name="Grenville-Briggs L."/>
            <person name="Horner N."/>
            <person name="Hostetler J."/>
            <person name="Jiang R.H."/>
            <person name="Johnson J."/>
            <person name="Krajaejun T."/>
            <person name="Lin H."/>
            <person name="Meijer H.J."/>
            <person name="Moore B."/>
            <person name="Morris P."/>
            <person name="Phuntmart V."/>
            <person name="Puiu D."/>
            <person name="Shetty J."/>
            <person name="Stajich J.E."/>
            <person name="Tripathy S."/>
            <person name="Wawra S."/>
            <person name="van West P."/>
            <person name="Whitty B.R."/>
            <person name="Coutinho P.M."/>
            <person name="Henrissat B."/>
            <person name="Martin F."/>
            <person name="Thomas P.D."/>
            <person name="Tyler B.M."/>
            <person name="De Vries R.P."/>
            <person name="Kamoun S."/>
            <person name="Yandell M."/>
            <person name="Tisserat N."/>
            <person name="Buell C.R."/>
        </authorList>
    </citation>
    <scope>NUCLEOTIDE SEQUENCE</scope>
    <source>
        <strain evidence="3">DAOM:BR144</strain>
    </source>
</reference>
<dbReference type="Gene3D" id="3.30.200.20">
    <property type="entry name" value="Phosphorylase Kinase, domain 1"/>
    <property type="match status" value="1"/>
</dbReference>
<keyword evidence="3" id="KW-1185">Reference proteome</keyword>
<dbReference type="EnsemblProtists" id="PYU1_T013273">
    <property type="protein sequence ID" value="PYU1_T013273"/>
    <property type="gene ID" value="PYU1_G013244"/>
</dbReference>
<reference evidence="3" key="2">
    <citation type="submission" date="2010-04" db="EMBL/GenBank/DDBJ databases">
        <authorList>
            <person name="Buell R."/>
            <person name="Hamilton J."/>
            <person name="Hostetler J."/>
        </authorList>
    </citation>
    <scope>NUCLEOTIDE SEQUENCE [LARGE SCALE GENOMIC DNA]</scope>
    <source>
        <strain evidence="3">DAOM:BR144</strain>
    </source>
</reference>
<sequence length="214" mass="23485">MCIKLFTPARSDIYWCCSSTVASTTDAEADGNTKYTKTLSPLVTVNNSPSANRTGSLSTGCSNLDSKRFLANVPAGDLWGGKVITAARIPRENVSEEFLVSRGGYGEVYIGNFNDKRVAIKALLPEKRKNLKQINAFLAVAKLMVSLDHPQIAQFIGVAWDSLMDLCVVLEFMGGGDLRALLTQFEEVEPSLHGFDHDKVKMTTSRTRSRTCTR</sequence>
<dbReference type="InterPro" id="IPR051681">
    <property type="entry name" value="Ser/Thr_Kinases-Pseudokinases"/>
</dbReference>
<dbReference type="GO" id="GO:0005524">
    <property type="term" value="F:ATP binding"/>
    <property type="evidence" value="ECO:0007669"/>
    <property type="project" value="InterPro"/>
</dbReference>
<dbReference type="InterPro" id="IPR011009">
    <property type="entry name" value="Kinase-like_dom_sf"/>
</dbReference>
<dbReference type="PANTHER" id="PTHR44329">
    <property type="entry name" value="SERINE/THREONINE-PROTEIN KINASE TNNI3K-RELATED"/>
    <property type="match status" value="1"/>
</dbReference>